<keyword evidence="3" id="KW-1185">Reference proteome</keyword>
<proteinExistence type="predicted"/>
<feature type="compositionally biased region" description="Basic and acidic residues" evidence="1">
    <location>
        <begin position="73"/>
        <end position="83"/>
    </location>
</feature>
<dbReference type="EMBL" id="JACAZH010000013">
    <property type="protein sequence ID" value="KAF7351300.1"/>
    <property type="molecule type" value="Genomic_DNA"/>
</dbReference>
<evidence type="ECO:0000313" key="3">
    <source>
        <dbReference type="Proteomes" id="UP000623467"/>
    </source>
</evidence>
<comment type="caution">
    <text evidence="2">The sequence shown here is derived from an EMBL/GenBank/DDBJ whole genome shotgun (WGS) entry which is preliminary data.</text>
</comment>
<gene>
    <name evidence="2" type="ORF">MSAN_01561500</name>
</gene>
<evidence type="ECO:0000313" key="2">
    <source>
        <dbReference type="EMBL" id="KAF7351300.1"/>
    </source>
</evidence>
<dbReference type="Proteomes" id="UP000623467">
    <property type="component" value="Unassembled WGS sequence"/>
</dbReference>
<protein>
    <submittedName>
        <fullName evidence="2">Uncharacterized protein</fullName>
    </submittedName>
</protein>
<feature type="region of interest" description="Disordered" evidence="1">
    <location>
        <begin position="61"/>
        <end position="83"/>
    </location>
</feature>
<accession>A0A8H6XZN9</accession>
<evidence type="ECO:0000256" key="1">
    <source>
        <dbReference type="SAM" id="MobiDB-lite"/>
    </source>
</evidence>
<dbReference type="AlphaFoldDB" id="A0A8H6XZN9"/>
<reference evidence="2" key="1">
    <citation type="submission" date="2020-05" db="EMBL/GenBank/DDBJ databases">
        <title>Mycena genomes resolve the evolution of fungal bioluminescence.</title>
        <authorList>
            <person name="Tsai I.J."/>
        </authorList>
    </citation>
    <scope>NUCLEOTIDE SEQUENCE</scope>
    <source>
        <strain evidence="2">160909Yilan</strain>
    </source>
</reference>
<feature type="region of interest" description="Disordered" evidence="1">
    <location>
        <begin position="1"/>
        <end position="28"/>
    </location>
</feature>
<organism evidence="2 3">
    <name type="scientific">Mycena sanguinolenta</name>
    <dbReference type="NCBI Taxonomy" id="230812"/>
    <lineage>
        <taxon>Eukaryota</taxon>
        <taxon>Fungi</taxon>
        <taxon>Dikarya</taxon>
        <taxon>Basidiomycota</taxon>
        <taxon>Agaricomycotina</taxon>
        <taxon>Agaricomycetes</taxon>
        <taxon>Agaricomycetidae</taxon>
        <taxon>Agaricales</taxon>
        <taxon>Marasmiineae</taxon>
        <taxon>Mycenaceae</taxon>
        <taxon>Mycena</taxon>
    </lineage>
</organism>
<sequence>MPTSSLYRTPVTPMVLGTGPAQTEIPQKSNGVYVPGLAQRKRESRAHTIAKGLERAGVGLAGGRQSKIAGRRPSQEAEKEKNLTRALRIPASDLGTKMWLTVANGTVTVFSATSESRRSSALSSRRPG</sequence>
<name>A0A8H6XZN9_9AGAR</name>